<keyword evidence="1" id="KW-0812">Transmembrane</keyword>
<name>A0A9E7N9Y4_9EURY</name>
<accession>A0A9E7N9Y4</accession>
<organism evidence="2 3">
    <name type="scientific">Natronosalvus rutilus</name>
    <dbReference type="NCBI Taxonomy" id="2953753"/>
    <lineage>
        <taxon>Archaea</taxon>
        <taxon>Methanobacteriati</taxon>
        <taxon>Methanobacteriota</taxon>
        <taxon>Stenosarchaea group</taxon>
        <taxon>Halobacteria</taxon>
        <taxon>Halobacteriales</taxon>
        <taxon>Natrialbaceae</taxon>
        <taxon>Natronosalvus</taxon>
    </lineage>
</organism>
<gene>
    <name evidence="2" type="ORF">NGM29_17595</name>
</gene>
<proteinExistence type="predicted"/>
<dbReference type="Proteomes" id="UP001056855">
    <property type="component" value="Chromosome"/>
</dbReference>
<dbReference type="AlphaFoldDB" id="A0A9E7N9Y4"/>
<keyword evidence="1" id="KW-0472">Membrane</keyword>
<protein>
    <submittedName>
        <fullName evidence="2">Uncharacterized protein</fullName>
    </submittedName>
</protein>
<evidence type="ECO:0000313" key="2">
    <source>
        <dbReference type="EMBL" id="UTF53556.1"/>
    </source>
</evidence>
<dbReference type="EMBL" id="CP100355">
    <property type="protein sequence ID" value="UTF53556.1"/>
    <property type="molecule type" value="Genomic_DNA"/>
</dbReference>
<reference evidence="2" key="1">
    <citation type="submission" date="2022-06" db="EMBL/GenBank/DDBJ databases">
        <title>Diverse halophilic archaea isolated from saline environments.</title>
        <authorList>
            <person name="Cui H.-L."/>
        </authorList>
    </citation>
    <scope>NUCLEOTIDE SEQUENCE</scope>
    <source>
        <strain evidence="2">WLHS1</strain>
    </source>
</reference>
<keyword evidence="3" id="KW-1185">Reference proteome</keyword>
<evidence type="ECO:0000313" key="3">
    <source>
        <dbReference type="Proteomes" id="UP001056855"/>
    </source>
</evidence>
<dbReference type="GeneID" id="73291899"/>
<dbReference type="KEGG" id="sawl:NGM29_17595"/>
<sequence length="71" mass="7062">MNVLAIVGVALVVSGVVGIQMAPRMVDAQAERGVGAAASAGVSRDDRIRVMKGSGVVITLVGFGLVLLGVS</sequence>
<dbReference type="RefSeq" id="WP_254158082.1">
    <property type="nucleotide sequence ID" value="NZ_CP100355.1"/>
</dbReference>
<feature type="transmembrane region" description="Helical" evidence="1">
    <location>
        <begin position="53"/>
        <end position="70"/>
    </location>
</feature>
<keyword evidence="1" id="KW-1133">Transmembrane helix</keyword>
<evidence type="ECO:0000256" key="1">
    <source>
        <dbReference type="SAM" id="Phobius"/>
    </source>
</evidence>